<evidence type="ECO:0000313" key="7">
    <source>
        <dbReference type="EMBL" id="MPM30242.1"/>
    </source>
</evidence>
<feature type="transmembrane region" description="Helical" evidence="5">
    <location>
        <begin position="20"/>
        <end position="44"/>
    </location>
</feature>
<organism evidence="7">
    <name type="scientific">bioreactor metagenome</name>
    <dbReference type="NCBI Taxonomy" id="1076179"/>
    <lineage>
        <taxon>unclassified sequences</taxon>
        <taxon>metagenomes</taxon>
        <taxon>ecological metagenomes</taxon>
    </lineage>
</organism>
<evidence type="ECO:0000256" key="4">
    <source>
        <dbReference type="ARBA" id="ARBA00023136"/>
    </source>
</evidence>
<dbReference type="InterPro" id="IPR007267">
    <property type="entry name" value="GtrA_DPMS_TM"/>
</dbReference>
<protein>
    <recommendedName>
        <fullName evidence="6">GtrA/DPMS transmembrane domain-containing protein</fullName>
    </recommendedName>
</protein>
<reference evidence="7" key="1">
    <citation type="submission" date="2019-08" db="EMBL/GenBank/DDBJ databases">
        <authorList>
            <person name="Kucharzyk K."/>
            <person name="Murdoch R.W."/>
            <person name="Higgins S."/>
            <person name="Loffler F."/>
        </authorList>
    </citation>
    <scope>NUCLEOTIDE SEQUENCE</scope>
</reference>
<keyword evidence="3 5" id="KW-1133">Transmembrane helix</keyword>
<sequence length="73" mass="8422">MINSYLWNNILVFKAKSKEIITTFKFIVINLVTLFINNILRLILVDNLNFNASLSQIVSIIFTMSINFLGNKL</sequence>
<comment type="caution">
    <text evidence="7">The sequence shown here is derived from an EMBL/GenBank/DDBJ whole genome shotgun (WGS) entry which is preliminary data.</text>
</comment>
<feature type="transmembrane region" description="Helical" evidence="5">
    <location>
        <begin position="50"/>
        <end position="70"/>
    </location>
</feature>
<keyword evidence="2 5" id="KW-0812">Transmembrane</keyword>
<dbReference type="GO" id="GO:0016020">
    <property type="term" value="C:membrane"/>
    <property type="evidence" value="ECO:0007669"/>
    <property type="project" value="UniProtKB-SubCell"/>
</dbReference>
<dbReference type="Pfam" id="PF04138">
    <property type="entry name" value="GtrA_DPMS_TM"/>
    <property type="match status" value="1"/>
</dbReference>
<accession>A0A644YNN5</accession>
<evidence type="ECO:0000256" key="5">
    <source>
        <dbReference type="SAM" id="Phobius"/>
    </source>
</evidence>
<evidence type="ECO:0000256" key="1">
    <source>
        <dbReference type="ARBA" id="ARBA00004141"/>
    </source>
</evidence>
<dbReference type="AlphaFoldDB" id="A0A644YNN5"/>
<dbReference type="EMBL" id="VSSQ01005734">
    <property type="protein sequence ID" value="MPM30242.1"/>
    <property type="molecule type" value="Genomic_DNA"/>
</dbReference>
<comment type="subcellular location">
    <subcellularLocation>
        <location evidence="1">Membrane</location>
        <topology evidence="1">Multi-pass membrane protein</topology>
    </subcellularLocation>
</comment>
<feature type="domain" description="GtrA/DPMS transmembrane" evidence="6">
    <location>
        <begin position="1"/>
        <end position="73"/>
    </location>
</feature>
<dbReference type="GO" id="GO:0000271">
    <property type="term" value="P:polysaccharide biosynthetic process"/>
    <property type="evidence" value="ECO:0007669"/>
    <property type="project" value="InterPro"/>
</dbReference>
<name>A0A644YNN5_9ZZZZ</name>
<gene>
    <name evidence="7" type="ORF">SDC9_76790</name>
</gene>
<keyword evidence="4 5" id="KW-0472">Membrane</keyword>
<evidence type="ECO:0000259" key="6">
    <source>
        <dbReference type="Pfam" id="PF04138"/>
    </source>
</evidence>
<proteinExistence type="predicted"/>
<evidence type="ECO:0000256" key="2">
    <source>
        <dbReference type="ARBA" id="ARBA00022692"/>
    </source>
</evidence>
<evidence type="ECO:0000256" key="3">
    <source>
        <dbReference type="ARBA" id="ARBA00022989"/>
    </source>
</evidence>